<dbReference type="SUPFAM" id="SSF54427">
    <property type="entry name" value="NTF2-like"/>
    <property type="match status" value="1"/>
</dbReference>
<name>A0A0F6SH79_9BACT</name>
<sequence length="122" mass="13833">MTMTNVETLVRDYLETWNETDPARRRALFERVYAADAVYVDPHVAAEGREQIEQFVSAVQARYPGVRFTLHGAIDAHHDQARFTWRAAPEGAREPVAIGFDVVVTEQGRMKRVCGFLDEQPG</sequence>
<keyword evidence="2" id="KW-0413">Isomerase</keyword>
<proteinExistence type="predicted"/>
<keyword evidence="3" id="KW-1185">Reference proteome</keyword>
<evidence type="ECO:0000313" key="3">
    <source>
        <dbReference type="Proteomes" id="UP000034883"/>
    </source>
</evidence>
<dbReference type="Gene3D" id="3.10.450.50">
    <property type="match status" value="1"/>
</dbReference>
<dbReference type="STRING" id="927083.DB32_007123"/>
<dbReference type="AlphaFoldDB" id="A0A0F6SH79"/>
<evidence type="ECO:0000259" key="1">
    <source>
        <dbReference type="Pfam" id="PF12680"/>
    </source>
</evidence>
<dbReference type="Proteomes" id="UP000034883">
    <property type="component" value="Chromosome"/>
</dbReference>
<dbReference type="GO" id="GO:0016853">
    <property type="term" value="F:isomerase activity"/>
    <property type="evidence" value="ECO:0007669"/>
    <property type="project" value="UniProtKB-KW"/>
</dbReference>
<evidence type="ECO:0000313" key="2">
    <source>
        <dbReference type="EMBL" id="AKF09974.1"/>
    </source>
</evidence>
<dbReference type="InterPro" id="IPR032710">
    <property type="entry name" value="NTF2-like_dom_sf"/>
</dbReference>
<gene>
    <name evidence="2" type="ORF">DB32_007123</name>
</gene>
<reference evidence="2 3" key="1">
    <citation type="submission" date="2015-03" db="EMBL/GenBank/DDBJ databases">
        <title>Genome assembly of Sandaracinus amylolyticus DSM 53668.</title>
        <authorList>
            <person name="Sharma G."/>
            <person name="Subramanian S."/>
        </authorList>
    </citation>
    <scope>NUCLEOTIDE SEQUENCE [LARGE SCALE GENOMIC DNA]</scope>
    <source>
        <strain evidence="2 3">DSM 53668</strain>
    </source>
</reference>
<protein>
    <submittedName>
        <fullName evidence="2">Putative isomerase</fullName>
    </submittedName>
</protein>
<dbReference type="EMBL" id="CP011125">
    <property type="protein sequence ID" value="AKF09974.1"/>
    <property type="molecule type" value="Genomic_DNA"/>
</dbReference>
<dbReference type="InterPro" id="IPR037401">
    <property type="entry name" value="SnoaL-like"/>
</dbReference>
<organism evidence="2 3">
    <name type="scientific">Sandaracinus amylolyticus</name>
    <dbReference type="NCBI Taxonomy" id="927083"/>
    <lineage>
        <taxon>Bacteria</taxon>
        <taxon>Pseudomonadati</taxon>
        <taxon>Myxococcota</taxon>
        <taxon>Polyangia</taxon>
        <taxon>Polyangiales</taxon>
        <taxon>Sandaracinaceae</taxon>
        <taxon>Sandaracinus</taxon>
    </lineage>
</organism>
<dbReference type="Pfam" id="PF12680">
    <property type="entry name" value="SnoaL_2"/>
    <property type="match status" value="1"/>
</dbReference>
<accession>A0A0F6SH79</accession>
<feature type="domain" description="SnoaL-like" evidence="1">
    <location>
        <begin position="10"/>
        <end position="112"/>
    </location>
</feature>
<dbReference type="KEGG" id="samy:DB32_007123"/>